<comment type="caution">
    <text evidence="1">The sequence shown here is derived from an EMBL/GenBank/DDBJ whole genome shotgun (WGS) entry which is preliminary data.</text>
</comment>
<accession>A0A8S3WFV6</accession>
<name>A0A8S3WFV6_PARAO</name>
<evidence type="ECO:0000313" key="2">
    <source>
        <dbReference type="Proteomes" id="UP000691718"/>
    </source>
</evidence>
<proteinExistence type="predicted"/>
<reference evidence="1" key="1">
    <citation type="submission" date="2021-04" db="EMBL/GenBank/DDBJ databases">
        <authorList>
            <person name="Tunstrom K."/>
        </authorList>
    </citation>
    <scope>NUCLEOTIDE SEQUENCE</scope>
</reference>
<dbReference type="AlphaFoldDB" id="A0A8S3WFV6"/>
<keyword evidence="2" id="KW-1185">Reference proteome</keyword>
<dbReference type="EMBL" id="CAJQZP010000380">
    <property type="protein sequence ID" value="CAG4958569.1"/>
    <property type="molecule type" value="Genomic_DNA"/>
</dbReference>
<evidence type="ECO:0000313" key="1">
    <source>
        <dbReference type="EMBL" id="CAG4958569.1"/>
    </source>
</evidence>
<dbReference type="Proteomes" id="UP000691718">
    <property type="component" value="Unassembled WGS sequence"/>
</dbReference>
<dbReference type="OrthoDB" id="2194416at2759"/>
<gene>
    <name evidence="1" type="ORF">PAPOLLO_LOCUS5960</name>
</gene>
<protein>
    <submittedName>
        <fullName evidence="1">(apollo) hypothetical protein</fullName>
    </submittedName>
</protein>
<organism evidence="1 2">
    <name type="scientific">Parnassius apollo</name>
    <name type="common">Apollo butterfly</name>
    <name type="synonym">Papilio apollo</name>
    <dbReference type="NCBI Taxonomy" id="110799"/>
    <lineage>
        <taxon>Eukaryota</taxon>
        <taxon>Metazoa</taxon>
        <taxon>Ecdysozoa</taxon>
        <taxon>Arthropoda</taxon>
        <taxon>Hexapoda</taxon>
        <taxon>Insecta</taxon>
        <taxon>Pterygota</taxon>
        <taxon>Neoptera</taxon>
        <taxon>Endopterygota</taxon>
        <taxon>Lepidoptera</taxon>
        <taxon>Glossata</taxon>
        <taxon>Ditrysia</taxon>
        <taxon>Papilionoidea</taxon>
        <taxon>Papilionidae</taxon>
        <taxon>Parnassiinae</taxon>
        <taxon>Parnassini</taxon>
        <taxon>Parnassius</taxon>
        <taxon>Parnassius</taxon>
    </lineage>
</organism>
<sequence>MPRVLSESAGASTAGGVRRMRWTKNMNANALRAYYRVKGKEIPGIAFRARMHCSFAELEPSIPVTEQNLADQARYIMRSKIFYGAELERLRREATPTSNELALAGDAAPQAINQHPDVEVTMDLPVVVDSHDDEIVSQELEQMRSILEDAISKTRSKPLKNRPSCLATTTDENFGKTENAPEECFGEVNQIKKSLPLCSESISSIREVEGDSMDLEVNAQDELSTQKLRSPPIDMLTHKHVVRSVEELEDYSAPCEVDTAESSEKTYRLEGRRILNLKTFYLKLQEVSSHRPFNCGLGSAEIVSEKQTGYQLLRFNANYAT</sequence>